<name>A0A1G4PC97_9HYPH</name>
<dbReference type="PANTHER" id="PTHR42815:SF2">
    <property type="entry name" value="FAD-BINDING, PUTATIVE (AFU_ORTHOLOGUE AFUA_6G07600)-RELATED"/>
    <property type="match status" value="1"/>
</dbReference>
<dbReference type="SUPFAM" id="SSF50475">
    <property type="entry name" value="FMN-binding split barrel"/>
    <property type="match status" value="1"/>
</dbReference>
<protein>
    <recommendedName>
        <fullName evidence="2">Pyridoxamine 5'-phosphate oxidase N-terminal domain-containing protein</fullName>
    </recommendedName>
</protein>
<dbReference type="InterPro" id="IPR011576">
    <property type="entry name" value="Pyridox_Oxase_N"/>
</dbReference>
<dbReference type="PANTHER" id="PTHR42815">
    <property type="entry name" value="FAD-BINDING, PUTATIVE (AFU_ORTHOLOGUE AFUA_6G07600)-RELATED"/>
    <property type="match status" value="1"/>
</dbReference>
<evidence type="ECO:0000259" key="2">
    <source>
        <dbReference type="Pfam" id="PF01243"/>
    </source>
</evidence>
<evidence type="ECO:0000256" key="1">
    <source>
        <dbReference type="SAM" id="Coils"/>
    </source>
</evidence>
<sequence length="210" mass="23968">MSYGFLDIAITPSVRAAQEQMGVDHLWVDFRGERASDRFTRSEELFIAARDSFYIASVSETGWPYVQHRGGPAGFLNVIDERTLAFADYSGNRQYISTGNFAANGRACLFLMDYPRRTRLKIYAHAEMLALDAVPELTEKVSPQGYRARPERLFRLRLDAFDWNCPQHITPRFTEAEITEAIRPLRDRLAQLEAENADLRSRLETEGKAG</sequence>
<keyword evidence="4" id="KW-1185">Reference proteome</keyword>
<organism evidence="3 4">
    <name type="scientific">Ancylobacter rudongensis</name>
    <dbReference type="NCBI Taxonomy" id="177413"/>
    <lineage>
        <taxon>Bacteria</taxon>
        <taxon>Pseudomonadati</taxon>
        <taxon>Pseudomonadota</taxon>
        <taxon>Alphaproteobacteria</taxon>
        <taxon>Hyphomicrobiales</taxon>
        <taxon>Xanthobacteraceae</taxon>
        <taxon>Ancylobacter</taxon>
    </lineage>
</organism>
<dbReference type="EMBL" id="FMTP01000001">
    <property type="protein sequence ID" value="SCW29748.1"/>
    <property type="molecule type" value="Genomic_DNA"/>
</dbReference>
<evidence type="ECO:0000313" key="3">
    <source>
        <dbReference type="EMBL" id="SCW29748.1"/>
    </source>
</evidence>
<dbReference type="RefSeq" id="WP_091435746.1">
    <property type="nucleotide sequence ID" value="NZ_FMTP01000001.1"/>
</dbReference>
<proteinExistence type="predicted"/>
<evidence type="ECO:0000313" key="4">
    <source>
        <dbReference type="Proteomes" id="UP000198889"/>
    </source>
</evidence>
<reference evidence="4" key="1">
    <citation type="submission" date="2016-10" db="EMBL/GenBank/DDBJ databases">
        <authorList>
            <person name="Varghese N."/>
            <person name="Submissions S."/>
        </authorList>
    </citation>
    <scope>NUCLEOTIDE SEQUENCE [LARGE SCALE GENOMIC DNA]</scope>
    <source>
        <strain evidence="4">CGMCC 1.1761</strain>
    </source>
</reference>
<dbReference type="AlphaFoldDB" id="A0A1G4PC97"/>
<gene>
    <name evidence="3" type="ORF">SAMN05660859_0450</name>
</gene>
<dbReference type="InterPro" id="IPR012349">
    <property type="entry name" value="Split_barrel_FMN-bd"/>
</dbReference>
<feature type="domain" description="Pyridoxamine 5'-phosphate oxidase N-terminal" evidence="2">
    <location>
        <begin position="46"/>
        <end position="158"/>
    </location>
</feature>
<feature type="coiled-coil region" evidence="1">
    <location>
        <begin position="182"/>
        <end position="209"/>
    </location>
</feature>
<dbReference type="STRING" id="177413.SAMN05660859_0450"/>
<dbReference type="Proteomes" id="UP000198889">
    <property type="component" value="Unassembled WGS sequence"/>
</dbReference>
<accession>A0A1G4PC97</accession>
<dbReference type="Pfam" id="PF01243">
    <property type="entry name" value="PNPOx_N"/>
    <property type="match status" value="1"/>
</dbReference>
<keyword evidence="1" id="KW-0175">Coiled coil</keyword>
<dbReference type="Gene3D" id="2.30.110.10">
    <property type="entry name" value="Electron Transport, Fmn-binding Protein, Chain A"/>
    <property type="match status" value="1"/>
</dbReference>